<proteinExistence type="predicted"/>
<evidence type="ECO:0000313" key="3">
    <source>
        <dbReference type="EMBL" id="SHJ69532.1"/>
    </source>
</evidence>
<keyword evidence="4" id="KW-1185">Reference proteome</keyword>
<dbReference type="AlphaFoldDB" id="A0A1M6LEF5"/>
<feature type="signal peptide" evidence="1">
    <location>
        <begin position="1"/>
        <end position="24"/>
    </location>
</feature>
<dbReference type="Gene3D" id="3.90.1720.10">
    <property type="entry name" value="endopeptidase domain like (from Nostoc punctiforme)"/>
    <property type="match status" value="1"/>
</dbReference>
<evidence type="ECO:0000259" key="2">
    <source>
        <dbReference type="Pfam" id="PF05257"/>
    </source>
</evidence>
<dbReference type="RefSeq" id="WP_143158919.1">
    <property type="nucleotide sequence ID" value="NZ_FRAH01000004.1"/>
</dbReference>
<feature type="domain" description="Peptidase C51" evidence="2">
    <location>
        <begin position="110"/>
        <end position="207"/>
    </location>
</feature>
<evidence type="ECO:0000256" key="1">
    <source>
        <dbReference type="SAM" id="SignalP"/>
    </source>
</evidence>
<reference evidence="3 4" key="1">
    <citation type="submission" date="2016-11" db="EMBL/GenBank/DDBJ databases">
        <authorList>
            <person name="Jaros S."/>
            <person name="Januszkiewicz K."/>
            <person name="Wedrychowicz H."/>
        </authorList>
    </citation>
    <scope>NUCLEOTIDE SEQUENCE [LARGE SCALE GENOMIC DNA]</scope>
    <source>
        <strain evidence="3 4">DSM 14214</strain>
    </source>
</reference>
<name>A0A1M6LEF5_9FIRM</name>
<dbReference type="EMBL" id="FRAH01000004">
    <property type="protein sequence ID" value="SHJ69532.1"/>
    <property type="molecule type" value="Genomic_DNA"/>
</dbReference>
<dbReference type="Pfam" id="PF05257">
    <property type="entry name" value="CHAP"/>
    <property type="match status" value="1"/>
</dbReference>
<dbReference type="OrthoDB" id="1884925at2"/>
<evidence type="ECO:0000313" key="4">
    <source>
        <dbReference type="Proteomes" id="UP000183975"/>
    </source>
</evidence>
<dbReference type="InterPro" id="IPR007921">
    <property type="entry name" value="CHAP_dom"/>
</dbReference>
<keyword evidence="1" id="KW-0732">Signal</keyword>
<organism evidence="3 4">
    <name type="scientific">Anaerotignum lactatifermentans DSM 14214</name>
    <dbReference type="NCBI Taxonomy" id="1121323"/>
    <lineage>
        <taxon>Bacteria</taxon>
        <taxon>Bacillati</taxon>
        <taxon>Bacillota</taxon>
        <taxon>Clostridia</taxon>
        <taxon>Lachnospirales</taxon>
        <taxon>Anaerotignaceae</taxon>
        <taxon>Anaerotignum</taxon>
    </lineage>
</organism>
<protein>
    <recommendedName>
        <fullName evidence="2">Peptidase C51 domain-containing protein</fullName>
    </recommendedName>
</protein>
<feature type="chain" id="PRO_5009919225" description="Peptidase C51 domain-containing protein" evidence="1">
    <location>
        <begin position="25"/>
        <end position="249"/>
    </location>
</feature>
<sequence>MKNKLFGFVLLIALSVSYASSVLAADNYSLPWKGAEITEVTYDEYGWPTVHFIVPSEELISNAEAENPERKTIPPLTEAPEVGTTLGKILKDGENLDLTRASSYEEAYATFSIGECAWYAYGRFKEVHDIWLPLTQGMGGIKEWLQNVRLSDGIKAEYSINDVPEQSIAVYIPTEEFRDWPGHAVFVEYVERDENGTPITIYYTEANGTYDINKSKFDPDYDGTVRRKTFDEFKNPYGLELKGYILPNK</sequence>
<dbReference type="Proteomes" id="UP000183975">
    <property type="component" value="Unassembled WGS sequence"/>
</dbReference>
<gene>
    <name evidence="3" type="ORF">SAMN02745138_00358</name>
</gene>
<accession>A0A1M6LEF5</accession>